<sequence length="56" mass="6000">MSPRSGASQHHHDHDLVVLARGPAPQPAEEAPVEVLTILRDRQEAAHRGSGSATVR</sequence>
<keyword evidence="3" id="KW-1185">Reference proteome</keyword>
<dbReference type="Proteomes" id="UP001164305">
    <property type="component" value="Chromosome"/>
</dbReference>
<evidence type="ECO:0000313" key="2">
    <source>
        <dbReference type="EMBL" id="UYG15964.1"/>
    </source>
</evidence>
<name>A0ABY6FZW4_9MICO</name>
<feature type="region of interest" description="Disordered" evidence="1">
    <location>
        <begin position="1"/>
        <end position="32"/>
    </location>
</feature>
<proteinExistence type="predicted"/>
<dbReference type="RefSeq" id="WP_263593177.1">
    <property type="nucleotide sequence ID" value="NZ_CP107020.1"/>
</dbReference>
<accession>A0ABY6FZW4</accession>
<dbReference type="EMBL" id="CP107020">
    <property type="protein sequence ID" value="UYG15964.1"/>
    <property type="molecule type" value="Genomic_DNA"/>
</dbReference>
<evidence type="ECO:0000313" key="3">
    <source>
        <dbReference type="Proteomes" id="UP001164305"/>
    </source>
</evidence>
<organism evidence="2 3">
    <name type="scientific">Brachybacterium huguangmaarense</name>
    <dbReference type="NCBI Taxonomy" id="1652028"/>
    <lineage>
        <taxon>Bacteria</taxon>
        <taxon>Bacillati</taxon>
        <taxon>Actinomycetota</taxon>
        <taxon>Actinomycetes</taxon>
        <taxon>Micrococcales</taxon>
        <taxon>Dermabacteraceae</taxon>
        <taxon>Brachybacterium</taxon>
    </lineage>
</organism>
<reference evidence="2" key="1">
    <citation type="submission" date="2022-10" db="EMBL/GenBank/DDBJ databases">
        <title>Whole-Genome Sequencing of Brachybacterium huguangmaarense BRM-3, Isolated from Betula schmidtii.</title>
        <authorList>
            <person name="Haam D."/>
        </authorList>
    </citation>
    <scope>NUCLEOTIDE SEQUENCE</scope>
    <source>
        <strain evidence="2">BRM-3</strain>
    </source>
</reference>
<evidence type="ECO:0000256" key="1">
    <source>
        <dbReference type="SAM" id="MobiDB-lite"/>
    </source>
</evidence>
<protein>
    <submittedName>
        <fullName evidence="2">Uncharacterized protein</fullName>
    </submittedName>
</protein>
<gene>
    <name evidence="2" type="ORF">BRM3_10000</name>
</gene>